<sequence>MEPQTMNDLNKRRILGGMLLTFLSLTTIGCWKIPAAQPVPVPVPPGMRVEIYELDPTEDPTSLTAVHPDTGKPIFLKSPPLIATSDVATVAEIVEENPPHSESAAFQINLNTAGATKMTQATATPNGQELVLVLNGSTVAVAKVMMPIGAQMVITGGNESGDFQRKIAALTQGK</sequence>
<proteinExistence type="predicted"/>
<dbReference type="AlphaFoldDB" id="A0A2S8GE01"/>
<evidence type="ECO:0000259" key="1">
    <source>
        <dbReference type="Pfam" id="PF22599"/>
    </source>
</evidence>
<dbReference type="Pfam" id="PF22599">
    <property type="entry name" value="SecDF_P1_head"/>
    <property type="match status" value="1"/>
</dbReference>
<comment type="caution">
    <text evidence="2">The sequence shown here is derived from an EMBL/GenBank/DDBJ whole genome shotgun (WGS) entry which is preliminary data.</text>
</comment>
<dbReference type="InterPro" id="IPR054384">
    <property type="entry name" value="SecDF_P1_head"/>
</dbReference>
<reference evidence="2 3" key="1">
    <citation type="submission" date="2018-02" db="EMBL/GenBank/DDBJ databases">
        <title>Comparative genomes isolates from brazilian mangrove.</title>
        <authorList>
            <person name="Araujo J.E."/>
            <person name="Taketani R.G."/>
            <person name="Silva M.C.P."/>
            <person name="Loureco M.V."/>
            <person name="Andreote F.D."/>
        </authorList>
    </citation>
    <scope>NUCLEOTIDE SEQUENCE [LARGE SCALE GENOMIC DNA]</scope>
    <source>
        <strain evidence="2 3">NAP PRIS-MGV</strain>
    </source>
</reference>
<evidence type="ECO:0000313" key="2">
    <source>
        <dbReference type="EMBL" id="PQO42653.1"/>
    </source>
</evidence>
<dbReference type="Gene3D" id="3.30.1360.200">
    <property type="match status" value="1"/>
</dbReference>
<feature type="domain" description="SecDF P1 head subdomain" evidence="1">
    <location>
        <begin position="69"/>
        <end position="159"/>
    </location>
</feature>
<organism evidence="2 3">
    <name type="scientific">Blastopirellula marina</name>
    <dbReference type="NCBI Taxonomy" id="124"/>
    <lineage>
        <taxon>Bacteria</taxon>
        <taxon>Pseudomonadati</taxon>
        <taxon>Planctomycetota</taxon>
        <taxon>Planctomycetia</taxon>
        <taxon>Pirellulales</taxon>
        <taxon>Pirellulaceae</taxon>
        <taxon>Blastopirellula</taxon>
    </lineage>
</organism>
<evidence type="ECO:0000313" key="3">
    <source>
        <dbReference type="Proteomes" id="UP000239388"/>
    </source>
</evidence>
<dbReference type="EMBL" id="PUIB01000003">
    <property type="protein sequence ID" value="PQO42653.1"/>
    <property type="molecule type" value="Genomic_DNA"/>
</dbReference>
<gene>
    <name evidence="2" type="ORF">C5Y98_02100</name>
</gene>
<name>A0A2S8GE01_9BACT</name>
<dbReference type="Proteomes" id="UP000239388">
    <property type="component" value="Unassembled WGS sequence"/>
</dbReference>
<accession>A0A2S8GE01</accession>
<protein>
    <recommendedName>
        <fullName evidence="1">SecDF P1 head subdomain domain-containing protein</fullName>
    </recommendedName>
</protein>